<proteinExistence type="predicted"/>
<accession>A0A3P5WTC0</accession>
<sequence length="48" mass="5265">MMVNIQSRFIGGAHVHTAESEALAVEMMKGIFETHGIPRSCPRTVARP</sequence>
<evidence type="ECO:0000313" key="1">
    <source>
        <dbReference type="EMBL" id="VDC18385.1"/>
    </source>
</evidence>
<evidence type="ECO:0000313" key="2">
    <source>
        <dbReference type="Proteomes" id="UP000280861"/>
    </source>
</evidence>
<keyword evidence="2" id="KW-1185">Reference proteome</keyword>
<dbReference type="AlphaFoldDB" id="A0A3P5WTC0"/>
<protein>
    <submittedName>
        <fullName evidence="1">Uncharacterized protein</fullName>
    </submittedName>
</protein>
<gene>
    <name evidence="1" type="ORF">PSET11_00251</name>
</gene>
<dbReference type="OrthoDB" id="52928at2"/>
<dbReference type="EMBL" id="UXAU01000009">
    <property type="protein sequence ID" value="VDC18385.1"/>
    <property type="molecule type" value="Genomic_DNA"/>
</dbReference>
<name>A0A3P5WTC0_9MICC</name>
<reference evidence="1 2" key="1">
    <citation type="submission" date="2018-11" db="EMBL/GenBank/DDBJ databases">
        <authorList>
            <person name="Criscuolo A."/>
        </authorList>
    </citation>
    <scope>NUCLEOTIDE SEQUENCE [LARGE SCALE GENOMIC DNA]</scope>
    <source>
        <strain evidence="1">AT11b</strain>
    </source>
</reference>
<dbReference type="Proteomes" id="UP000280861">
    <property type="component" value="Unassembled WGS sequence"/>
</dbReference>
<organism evidence="1 2">
    <name type="scientific">Arthrobacter ulcerisalmonis</name>
    <dbReference type="NCBI Taxonomy" id="2483813"/>
    <lineage>
        <taxon>Bacteria</taxon>
        <taxon>Bacillati</taxon>
        <taxon>Actinomycetota</taxon>
        <taxon>Actinomycetes</taxon>
        <taxon>Micrococcales</taxon>
        <taxon>Micrococcaceae</taxon>
        <taxon>Arthrobacter</taxon>
    </lineage>
</organism>